<dbReference type="InterPro" id="IPR032675">
    <property type="entry name" value="LRR_dom_sf"/>
</dbReference>
<dbReference type="PANTHER" id="PTHR24114:SF2">
    <property type="entry name" value="F-BOX DOMAIN-CONTAINING PROTEIN-RELATED"/>
    <property type="match status" value="1"/>
</dbReference>
<evidence type="ECO:0000313" key="3">
    <source>
        <dbReference type="EMBL" id="CDW89309.1"/>
    </source>
</evidence>
<evidence type="ECO:0008006" key="5">
    <source>
        <dbReference type="Google" id="ProtNLM"/>
    </source>
</evidence>
<proteinExistence type="predicted"/>
<dbReference type="PANTHER" id="PTHR24114">
    <property type="entry name" value="LEUCINE RICH REPEAT FAMILY PROTEIN"/>
    <property type="match status" value="1"/>
</dbReference>
<dbReference type="Gene3D" id="3.80.10.10">
    <property type="entry name" value="Ribonuclease Inhibitor"/>
    <property type="match status" value="1"/>
</dbReference>
<dbReference type="Proteomes" id="UP000039865">
    <property type="component" value="Unassembled WGS sequence"/>
</dbReference>
<evidence type="ECO:0000256" key="2">
    <source>
        <dbReference type="SAM" id="MobiDB-lite"/>
    </source>
</evidence>
<dbReference type="Pfam" id="PF13516">
    <property type="entry name" value="LRR_6"/>
    <property type="match status" value="1"/>
</dbReference>
<feature type="compositionally biased region" description="Polar residues" evidence="2">
    <location>
        <begin position="675"/>
        <end position="696"/>
    </location>
</feature>
<feature type="compositionally biased region" description="Basic residues" evidence="2">
    <location>
        <begin position="719"/>
        <end position="734"/>
    </location>
</feature>
<sequence length="762" mass="89262">MNLEVVEGNQYTKTSLHQKVQTMHQEIKMKVEKEVNLNEILEILHLALIQQIQVSADLQINISHDNLNLSGTQEQLRASPMLRFNNLKKTRPVTAKTSPQNIKHMQGNFLHQDISDINIRTVKRNKAVFYQNSNLESSAILLDQQSNMNMSQTLFHKKPISNDTRSNFSISPSKFKIQKNVHELTQSLDEDQIKQIFEAKLKDNHLPYQDKSFNHFYYNYSNEGPNKNILGPKGAFGIKDYFIKKGINVRGNLFDKKGLINLIRRAPRTLKELDISDNDIKDKGITAFAEILYNHNHGNVGSDSDDEVSKDIFSKENTQRLKSIKILDDEFDPDNLPSLSYLNISKCGISWRGLDALTTRLMMDGSLRTLILDQNNFEGKGFLFFERFLVFNNSIEKLSMNECHVNDELAIQMENLKIKQNDIFLEGGQYLAHSMLDNRQIKTIQAENNVFYIKYVDKMKEYSKRNYQTFLEQQFPRFIEEKERLSKIKAQKGVFHMLKTEVEKEDRKMHDKLKKTLKEFEEFKKYEQTRYQYLLEKAQSMKDLVKQKQKDYVKACDREKYLEIHGEKQIRELIHFSDNFEKDKDYIQDDINYRKGKAREKRSYYNDEIRQLNRTLNEQQEKLNRAFLACRAQENELASFIKKNQYRKQSTVRIDGARSSDDSGAAFKRSPTKRGLSSKTISRRSSQISNGMNQDMNDMMKTQDINDQSDFNAINEQQKKKKKKGKSRNRKKKNNDHTIDSRGDMSSSKQSKSFFKSPIQNK</sequence>
<feature type="coiled-coil region" evidence="1">
    <location>
        <begin position="602"/>
        <end position="636"/>
    </location>
</feature>
<keyword evidence="4" id="KW-1185">Reference proteome</keyword>
<evidence type="ECO:0000313" key="4">
    <source>
        <dbReference type="Proteomes" id="UP000039865"/>
    </source>
</evidence>
<dbReference type="OrthoDB" id="120976at2759"/>
<keyword evidence="1" id="KW-0175">Coiled coil</keyword>
<feature type="compositionally biased region" description="Low complexity" evidence="2">
    <location>
        <begin position="746"/>
        <end position="762"/>
    </location>
</feature>
<reference evidence="3 4" key="1">
    <citation type="submission" date="2014-06" db="EMBL/GenBank/DDBJ databases">
        <authorList>
            <person name="Swart Estienne"/>
        </authorList>
    </citation>
    <scope>NUCLEOTIDE SEQUENCE [LARGE SCALE GENOMIC DNA]</scope>
    <source>
        <strain evidence="3 4">130c</strain>
    </source>
</reference>
<gene>
    <name evidence="3" type="primary">Contig671.g749</name>
    <name evidence="3" type="ORF">STYLEM_18441</name>
</gene>
<dbReference type="AlphaFoldDB" id="A0A078B4A9"/>
<protein>
    <recommendedName>
        <fullName evidence="5">Leucine rich repeat family protein</fullName>
    </recommendedName>
</protein>
<dbReference type="InterPro" id="IPR001611">
    <property type="entry name" value="Leu-rich_rpt"/>
</dbReference>
<dbReference type="SUPFAM" id="SSF52047">
    <property type="entry name" value="RNI-like"/>
    <property type="match status" value="1"/>
</dbReference>
<dbReference type="EMBL" id="CCKQ01017428">
    <property type="protein sequence ID" value="CDW89309.1"/>
    <property type="molecule type" value="Genomic_DNA"/>
</dbReference>
<dbReference type="InParanoid" id="A0A078B4A9"/>
<organism evidence="3 4">
    <name type="scientific">Stylonychia lemnae</name>
    <name type="common">Ciliate</name>
    <dbReference type="NCBI Taxonomy" id="5949"/>
    <lineage>
        <taxon>Eukaryota</taxon>
        <taxon>Sar</taxon>
        <taxon>Alveolata</taxon>
        <taxon>Ciliophora</taxon>
        <taxon>Intramacronucleata</taxon>
        <taxon>Spirotrichea</taxon>
        <taxon>Stichotrichia</taxon>
        <taxon>Sporadotrichida</taxon>
        <taxon>Oxytrichidae</taxon>
        <taxon>Stylonychinae</taxon>
        <taxon>Stylonychia</taxon>
    </lineage>
</organism>
<dbReference type="InterPro" id="IPR052394">
    <property type="entry name" value="LRR-containing"/>
</dbReference>
<evidence type="ECO:0000256" key="1">
    <source>
        <dbReference type="SAM" id="Coils"/>
    </source>
</evidence>
<name>A0A078B4A9_STYLE</name>
<feature type="region of interest" description="Disordered" evidence="2">
    <location>
        <begin position="648"/>
        <end position="762"/>
    </location>
</feature>
<feature type="compositionally biased region" description="Polar residues" evidence="2">
    <location>
        <begin position="703"/>
        <end position="716"/>
    </location>
</feature>
<accession>A0A078B4A9</accession>